<evidence type="ECO:0000256" key="3">
    <source>
        <dbReference type="ARBA" id="ARBA00022475"/>
    </source>
</evidence>
<keyword evidence="3" id="KW-1003">Cell membrane</keyword>
<dbReference type="GO" id="GO:0022857">
    <property type="term" value="F:transmembrane transporter activity"/>
    <property type="evidence" value="ECO:0007669"/>
    <property type="project" value="InterPro"/>
</dbReference>
<protein>
    <recommendedName>
        <fullName evidence="10">Biopolymer transporter ExbD</fullName>
    </recommendedName>
</protein>
<name>A0A5B8UL33_9BACT</name>
<evidence type="ECO:0000256" key="1">
    <source>
        <dbReference type="ARBA" id="ARBA00004162"/>
    </source>
</evidence>
<sequence>MATIIPQPLSKSKAGLHTVKIDMTPMVDLGFLLITFFIFTTSITQPTITKLNMPKADPGGVANVYEKTLLTAILDKEKIIVYEGDFQKALAQNRLLQTDYDVKSELGKFIRQKQKPCKPSTGKTN</sequence>
<keyword evidence="7" id="KW-0813">Transport</keyword>
<dbReference type="Pfam" id="PF02472">
    <property type="entry name" value="ExbD"/>
    <property type="match status" value="1"/>
</dbReference>
<proteinExistence type="inferred from homology"/>
<keyword evidence="5" id="KW-1133">Transmembrane helix</keyword>
<comment type="subcellular location">
    <subcellularLocation>
        <location evidence="1">Cell membrane</location>
        <topology evidence="1">Single-pass membrane protein</topology>
    </subcellularLocation>
    <subcellularLocation>
        <location evidence="7">Cell membrane</location>
        <topology evidence="7">Single-pass type II membrane protein</topology>
    </subcellularLocation>
</comment>
<keyword evidence="7" id="KW-0653">Protein transport</keyword>
<dbReference type="GO" id="GO:0005886">
    <property type="term" value="C:plasma membrane"/>
    <property type="evidence" value="ECO:0007669"/>
    <property type="project" value="UniProtKB-SubCell"/>
</dbReference>
<gene>
    <name evidence="8" type="ORF">FSB75_16380</name>
</gene>
<keyword evidence="9" id="KW-1185">Reference proteome</keyword>
<evidence type="ECO:0000313" key="8">
    <source>
        <dbReference type="EMBL" id="QEC57411.1"/>
    </source>
</evidence>
<dbReference type="KEGG" id="fgg:FSB75_16380"/>
<evidence type="ECO:0000256" key="4">
    <source>
        <dbReference type="ARBA" id="ARBA00022692"/>
    </source>
</evidence>
<evidence type="ECO:0000256" key="6">
    <source>
        <dbReference type="ARBA" id="ARBA00023136"/>
    </source>
</evidence>
<evidence type="ECO:0008006" key="10">
    <source>
        <dbReference type="Google" id="ProtNLM"/>
    </source>
</evidence>
<reference evidence="8 9" key="1">
    <citation type="journal article" date="2015" name="Int. J. Syst. Evol. Microbiol.">
        <title>Flavisolibacter ginsenosidimutans sp. nov., with ginsenoside-converting activity isolated from soil used for cultivating ginseng.</title>
        <authorList>
            <person name="Zhao Y."/>
            <person name="Liu Q."/>
            <person name="Kang M.S."/>
            <person name="Jin F."/>
            <person name="Yu H."/>
            <person name="Im W.T."/>
        </authorList>
    </citation>
    <scope>NUCLEOTIDE SEQUENCE [LARGE SCALE GENOMIC DNA]</scope>
    <source>
        <strain evidence="8 9">Gsoil 636</strain>
    </source>
</reference>
<dbReference type="EMBL" id="CP042433">
    <property type="protein sequence ID" value="QEC57411.1"/>
    <property type="molecule type" value="Genomic_DNA"/>
</dbReference>
<dbReference type="AlphaFoldDB" id="A0A5B8UL33"/>
<dbReference type="InterPro" id="IPR003400">
    <property type="entry name" value="ExbD"/>
</dbReference>
<keyword evidence="6" id="KW-0472">Membrane</keyword>
<dbReference type="GO" id="GO:0015031">
    <property type="term" value="P:protein transport"/>
    <property type="evidence" value="ECO:0007669"/>
    <property type="project" value="UniProtKB-KW"/>
</dbReference>
<keyword evidence="4 7" id="KW-0812">Transmembrane</keyword>
<comment type="similarity">
    <text evidence="2 7">Belongs to the ExbD/TolR family.</text>
</comment>
<dbReference type="Proteomes" id="UP000321204">
    <property type="component" value="Chromosome"/>
</dbReference>
<evidence type="ECO:0000256" key="5">
    <source>
        <dbReference type="ARBA" id="ARBA00022989"/>
    </source>
</evidence>
<evidence type="ECO:0000256" key="7">
    <source>
        <dbReference type="RuleBase" id="RU003879"/>
    </source>
</evidence>
<organism evidence="8 9">
    <name type="scientific">Flavisolibacter ginsenosidimutans</name>
    <dbReference type="NCBI Taxonomy" id="661481"/>
    <lineage>
        <taxon>Bacteria</taxon>
        <taxon>Pseudomonadati</taxon>
        <taxon>Bacteroidota</taxon>
        <taxon>Chitinophagia</taxon>
        <taxon>Chitinophagales</taxon>
        <taxon>Chitinophagaceae</taxon>
        <taxon>Flavisolibacter</taxon>
    </lineage>
</organism>
<dbReference type="OrthoDB" id="952702at2"/>
<dbReference type="RefSeq" id="WP_146789695.1">
    <property type="nucleotide sequence ID" value="NZ_BAABIO010000003.1"/>
</dbReference>
<accession>A0A5B8UL33</accession>
<evidence type="ECO:0000313" key="9">
    <source>
        <dbReference type="Proteomes" id="UP000321204"/>
    </source>
</evidence>
<evidence type="ECO:0000256" key="2">
    <source>
        <dbReference type="ARBA" id="ARBA00005811"/>
    </source>
</evidence>